<dbReference type="InterPro" id="IPR056784">
    <property type="entry name" value="PSF2_N"/>
</dbReference>
<accession>A0AAD5EF47</accession>
<evidence type="ECO:0000256" key="7">
    <source>
        <dbReference type="PIRNR" id="PIRNR028998"/>
    </source>
</evidence>
<dbReference type="InterPro" id="IPR036224">
    <property type="entry name" value="GINS_bundle-like_dom_sf"/>
</dbReference>
<dbReference type="GO" id="GO:0006260">
    <property type="term" value="P:DNA replication"/>
    <property type="evidence" value="ECO:0007669"/>
    <property type="project" value="UniProtKB-KW"/>
</dbReference>
<evidence type="ECO:0000256" key="6">
    <source>
        <dbReference type="ARBA" id="ARBA00023242"/>
    </source>
</evidence>
<comment type="subcellular location">
    <subcellularLocation>
        <location evidence="1 7">Nucleus</location>
    </subcellularLocation>
</comment>
<dbReference type="Gene3D" id="3.40.5.50">
    <property type="match status" value="1"/>
</dbReference>
<evidence type="ECO:0000256" key="1">
    <source>
        <dbReference type="ARBA" id="ARBA00004123"/>
    </source>
</evidence>
<dbReference type="InterPro" id="IPR021151">
    <property type="entry name" value="GINS_A"/>
</dbReference>
<keyword evidence="11" id="KW-1185">Reference proteome</keyword>
<dbReference type="SUPFAM" id="SSF160059">
    <property type="entry name" value="PriA/YqbF domain"/>
    <property type="match status" value="1"/>
</dbReference>
<evidence type="ECO:0000256" key="2">
    <source>
        <dbReference type="ARBA" id="ARBA00010565"/>
    </source>
</evidence>
<dbReference type="Proteomes" id="UP001206595">
    <property type="component" value="Unassembled WGS sequence"/>
</dbReference>
<reference evidence="10" key="2">
    <citation type="journal article" date="2022" name="Proc. Natl. Acad. Sci. U.S.A.">
        <title>Diploid-dominant life cycles characterize the early evolution of Fungi.</title>
        <authorList>
            <person name="Amses K.R."/>
            <person name="Simmons D.R."/>
            <person name="Longcore J.E."/>
            <person name="Mondo S.J."/>
            <person name="Seto K."/>
            <person name="Jeronimo G.H."/>
            <person name="Bonds A.E."/>
            <person name="Quandt C.A."/>
            <person name="Davis W.J."/>
            <person name="Chang Y."/>
            <person name="Federici B.A."/>
            <person name="Kuo A."/>
            <person name="LaButti K."/>
            <person name="Pangilinan J."/>
            <person name="Andreopoulos W."/>
            <person name="Tritt A."/>
            <person name="Riley R."/>
            <person name="Hundley H."/>
            <person name="Johnson J."/>
            <person name="Lipzen A."/>
            <person name="Barry K."/>
            <person name="Lang B.F."/>
            <person name="Cuomo C.A."/>
            <person name="Buchler N.E."/>
            <person name="Grigoriev I.V."/>
            <person name="Spatafora J.W."/>
            <person name="Stajich J.E."/>
            <person name="James T.Y."/>
        </authorList>
    </citation>
    <scope>NUCLEOTIDE SEQUENCE</scope>
    <source>
        <strain evidence="10">AG</strain>
    </source>
</reference>
<dbReference type="GO" id="GO:0007059">
    <property type="term" value="P:chromosome segregation"/>
    <property type="evidence" value="ECO:0007669"/>
    <property type="project" value="UniProtKB-KW"/>
</dbReference>
<keyword evidence="5" id="KW-0159">Chromosome partition</keyword>
<reference evidence="10" key="1">
    <citation type="submission" date="2021-06" db="EMBL/GenBank/DDBJ databases">
        <authorList>
            <consortium name="DOE Joint Genome Institute"/>
            <person name="Mondo S.J."/>
            <person name="Amses K.R."/>
            <person name="Simmons D.R."/>
            <person name="Longcore J.E."/>
            <person name="Seto K."/>
            <person name="Alves G.H."/>
            <person name="Bonds A.E."/>
            <person name="Quandt C.A."/>
            <person name="Davis W.J."/>
            <person name="Chang Y."/>
            <person name="Letcher P.M."/>
            <person name="Powell M.J."/>
            <person name="Kuo A."/>
            <person name="Labutti K."/>
            <person name="Pangilinan J."/>
            <person name="Andreopoulos W."/>
            <person name="Tritt A."/>
            <person name="Riley R."/>
            <person name="Hundley H."/>
            <person name="Johnson J."/>
            <person name="Lipzen A."/>
            <person name="Barry K."/>
            <person name="Berbee M.L."/>
            <person name="Buchler N.E."/>
            <person name="Grigoriev I.V."/>
            <person name="Spatafora J.W."/>
            <person name="Stajich J.E."/>
            <person name="James T.Y."/>
        </authorList>
    </citation>
    <scope>NUCLEOTIDE SEQUENCE</scope>
    <source>
        <strain evidence="10">AG</strain>
    </source>
</reference>
<dbReference type="FunFam" id="3.40.5.50:FF:000001">
    <property type="entry name" value="DNA replication complex GINS protein PSF2"/>
    <property type="match status" value="1"/>
</dbReference>
<evidence type="ECO:0000259" key="9">
    <source>
        <dbReference type="Pfam" id="PF25005"/>
    </source>
</evidence>
<comment type="similarity">
    <text evidence="2 7">Belongs to the GINS2/PSF2 family.</text>
</comment>
<organism evidence="10 11">
    <name type="scientific">Umbelopsis ramanniana AG</name>
    <dbReference type="NCBI Taxonomy" id="1314678"/>
    <lineage>
        <taxon>Eukaryota</taxon>
        <taxon>Fungi</taxon>
        <taxon>Fungi incertae sedis</taxon>
        <taxon>Mucoromycota</taxon>
        <taxon>Mucoromycotina</taxon>
        <taxon>Umbelopsidomycetes</taxon>
        <taxon>Umbelopsidales</taxon>
        <taxon>Umbelopsidaceae</taxon>
        <taxon>Umbelopsis</taxon>
    </lineage>
</organism>
<feature type="domain" description="GINS subunit" evidence="8">
    <location>
        <begin position="75"/>
        <end position="174"/>
    </location>
</feature>
<comment type="subunit">
    <text evidence="7">Component of the GINS complex.</text>
</comment>
<dbReference type="CDD" id="cd11712">
    <property type="entry name" value="GINS_A_psf2"/>
    <property type="match status" value="1"/>
</dbReference>
<dbReference type="PIRSF" id="PIRSF028998">
    <property type="entry name" value="GINS_Psf2_subgr"/>
    <property type="match status" value="1"/>
</dbReference>
<evidence type="ECO:0000259" key="8">
    <source>
        <dbReference type="Pfam" id="PF05916"/>
    </source>
</evidence>
<dbReference type="RefSeq" id="XP_051446129.1">
    <property type="nucleotide sequence ID" value="XM_051587716.1"/>
</dbReference>
<dbReference type="Pfam" id="PF05916">
    <property type="entry name" value="Sld5"/>
    <property type="match status" value="1"/>
</dbReference>
<feature type="domain" description="DNA replication complex GINS protein PSF2 N-terminal" evidence="9">
    <location>
        <begin position="12"/>
        <end position="71"/>
    </location>
</feature>
<keyword evidence="4 7" id="KW-0235">DNA replication</keyword>
<proteinExistence type="inferred from homology"/>
<dbReference type="SUPFAM" id="SSF158573">
    <property type="entry name" value="GINS helical bundle-like"/>
    <property type="match status" value="1"/>
</dbReference>
<dbReference type="InterPro" id="IPR007257">
    <property type="entry name" value="GINS_Psf2"/>
</dbReference>
<name>A0AAD5EF47_UMBRA</name>
<comment type="caution">
    <text evidence="10">The sequence shown here is derived from an EMBL/GenBank/DDBJ whole genome shotgun (WGS) entry which is preliminary data.</text>
</comment>
<dbReference type="GO" id="GO:0000811">
    <property type="term" value="C:GINS complex"/>
    <property type="evidence" value="ECO:0007669"/>
    <property type="project" value="TreeGrafter"/>
</dbReference>
<evidence type="ECO:0000256" key="4">
    <source>
        <dbReference type="ARBA" id="ARBA00022705"/>
    </source>
</evidence>
<dbReference type="Pfam" id="PF25005">
    <property type="entry name" value="PSF2_N"/>
    <property type="match status" value="1"/>
</dbReference>
<dbReference type="Gene3D" id="1.20.58.1020">
    <property type="match status" value="1"/>
</dbReference>
<dbReference type="CDD" id="cd21694">
    <property type="entry name" value="GINS_B_Psf2"/>
    <property type="match status" value="1"/>
</dbReference>
<evidence type="ECO:0000313" key="10">
    <source>
        <dbReference type="EMBL" id="KAI8581125.1"/>
    </source>
</evidence>
<gene>
    <name evidence="10" type="ORF">K450DRAFT_233208</name>
</gene>
<evidence type="ECO:0000256" key="3">
    <source>
        <dbReference type="ARBA" id="ARBA00015139"/>
    </source>
</evidence>
<dbReference type="PANTHER" id="PTHR12772:SF0">
    <property type="entry name" value="DNA REPLICATION COMPLEX GINS PROTEIN PSF2"/>
    <property type="match status" value="1"/>
</dbReference>
<sequence>MALPQKIQRQFSPEEIQFIAGNEFISIIPNFTLDKMEFIQTSYGPFMPPLQAQVPLWLAVALKKNRKCSIVPPNWFTKDNLQALLQNEEDHDEFAKVPFHYMEIAHMLIEVAPDEIPDIEHIRKLLKDIRECRQRKTRDLLGKVDGTRLELHNMSRMELNEIRPLFSAAFNEMTKLQFLDNQDEVME</sequence>
<evidence type="ECO:0000256" key="5">
    <source>
        <dbReference type="ARBA" id="ARBA00022829"/>
    </source>
</evidence>
<keyword evidence="6 7" id="KW-0539">Nucleus</keyword>
<dbReference type="GO" id="GO:0000727">
    <property type="term" value="P:double-strand break repair via break-induced replication"/>
    <property type="evidence" value="ECO:0007669"/>
    <property type="project" value="TreeGrafter"/>
</dbReference>
<dbReference type="EMBL" id="MU620907">
    <property type="protein sequence ID" value="KAI8581125.1"/>
    <property type="molecule type" value="Genomic_DNA"/>
</dbReference>
<evidence type="ECO:0000313" key="11">
    <source>
        <dbReference type="Proteomes" id="UP001206595"/>
    </source>
</evidence>
<dbReference type="GeneID" id="75913061"/>
<dbReference type="PANTHER" id="PTHR12772">
    <property type="entry name" value="DNA REPLICATION COMPLEX GINS PROTEIN PSF2"/>
    <property type="match status" value="1"/>
</dbReference>
<dbReference type="AlphaFoldDB" id="A0AAD5EF47"/>
<protein>
    <recommendedName>
        <fullName evidence="3 7">DNA replication complex GINS protein PSF2</fullName>
    </recommendedName>
</protein>
<dbReference type="FunFam" id="1.20.58.1020:FF:000001">
    <property type="entry name" value="DNA replication complex GINS protein PSF2"/>
    <property type="match status" value="1"/>
</dbReference>